<dbReference type="KEGG" id="epl:P4G45_16425"/>
<dbReference type="AlphaFoldDB" id="A0AAU7CY65"/>
<accession>A0AAU7CY65</accession>
<dbReference type="EMBL" id="CP121195">
    <property type="protein sequence ID" value="XBH13484.1"/>
    <property type="molecule type" value="Genomic_DNA"/>
</dbReference>
<name>A0AAU7CY65_9BACT</name>
<dbReference type="RefSeq" id="WP_348267553.1">
    <property type="nucleotide sequence ID" value="NZ_CP121194.1"/>
</dbReference>
<dbReference type="InterPro" id="IPR019268">
    <property type="entry name" value="DUF2278"/>
</dbReference>
<evidence type="ECO:0000313" key="2">
    <source>
        <dbReference type="EMBL" id="XBH13484.1"/>
    </source>
</evidence>
<gene>
    <name evidence="1" type="ORF">P4G45_16425</name>
    <name evidence="2" type="ORF">P8936_17635</name>
</gene>
<proteinExistence type="predicted"/>
<protein>
    <submittedName>
        <fullName evidence="1">YukJ family protein</fullName>
    </submittedName>
</protein>
<dbReference type="EMBL" id="CP121194">
    <property type="protein sequence ID" value="XBH10047.1"/>
    <property type="molecule type" value="Genomic_DNA"/>
</dbReference>
<dbReference type="Pfam" id="PF10042">
    <property type="entry name" value="DUF2278"/>
    <property type="match status" value="1"/>
</dbReference>
<reference evidence="1" key="1">
    <citation type="submission" date="2023-03" db="EMBL/GenBank/DDBJ databases">
        <title>Edaphobacter sp.</title>
        <authorList>
            <person name="Huber K.J."/>
            <person name="Papendorf J."/>
            <person name="Pilke C."/>
            <person name="Bunk B."/>
            <person name="Sproeer C."/>
            <person name="Pester M."/>
        </authorList>
    </citation>
    <scope>NUCLEOTIDE SEQUENCE</scope>
    <source>
        <strain evidence="1">DSM 109919</strain>
        <strain evidence="2">DSM 109920</strain>
    </source>
</reference>
<evidence type="ECO:0000313" key="1">
    <source>
        <dbReference type="EMBL" id="XBH10047.1"/>
    </source>
</evidence>
<organism evidence="1">
    <name type="scientific">Edaphobacter paludis</name>
    <dbReference type="NCBI Taxonomy" id="3035702"/>
    <lineage>
        <taxon>Bacteria</taxon>
        <taxon>Pseudomonadati</taxon>
        <taxon>Acidobacteriota</taxon>
        <taxon>Terriglobia</taxon>
        <taxon>Terriglobales</taxon>
        <taxon>Acidobacteriaceae</taxon>
        <taxon>Edaphobacter</taxon>
    </lineage>
</organism>
<sequence>MPITNYSVLAGDPVSGKVVTGASTHYQITMNAPGGPFTVAVNIQSMDGSEVLYAIEEGFTPPDEAGLLALPMGMTALQSAPGGLALDFVRSQVNGKPMITRPQMTLLPQMRSKGSEEERLLARARSSALQNAVVTLLNMTIADKDGVIYAFGSAYADKGKVDGIHDIHMNQGNPVNNHGGDNGIWQDGALLIHLPSKATWTAVFIAFQTQSWTTDGAGNPA</sequence>
<accession>A0AAU7D727</accession>